<keyword evidence="2" id="KW-0813">Transport</keyword>
<dbReference type="FunFam" id="3.40.50.300:FF:000016">
    <property type="entry name" value="Oligopeptide ABC transporter ATP-binding component"/>
    <property type="match status" value="2"/>
</dbReference>
<dbReference type="Pfam" id="PF08352">
    <property type="entry name" value="oligo_HPY"/>
    <property type="match status" value="2"/>
</dbReference>
<dbReference type="Proteomes" id="UP000005631">
    <property type="component" value="Chromosome"/>
</dbReference>
<keyword evidence="7" id="KW-1185">Reference proteome</keyword>
<dbReference type="NCBIfam" id="NF008453">
    <property type="entry name" value="PRK11308.1"/>
    <property type="match status" value="2"/>
</dbReference>
<evidence type="ECO:0000313" key="6">
    <source>
        <dbReference type="EMBL" id="AEV33412.1"/>
    </source>
</evidence>
<dbReference type="InterPro" id="IPR003439">
    <property type="entry name" value="ABC_transporter-like_ATP-bd"/>
</dbReference>
<protein>
    <submittedName>
        <fullName evidence="6">ATPase component of various ABC-type transport systems with duplicated ATPase domain</fullName>
    </submittedName>
</protein>
<name>G8R747_OWEHD</name>
<dbReference type="KEGG" id="oho:Oweho_2442"/>
<dbReference type="PANTHER" id="PTHR43776:SF7">
    <property type="entry name" value="D,D-DIPEPTIDE TRANSPORT ATP-BINDING PROTEIN DDPF-RELATED"/>
    <property type="match status" value="1"/>
</dbReference>
<dbReference type="InterPro" id="IPR027417">
    <property type="entry name" value="P-loop_NTPase"/>
</dbReference>
<dbReference type="PROSITE" id="PS50893">
    <property type="entry name" value="ABC_TRANSPORTER_2"/>
    <property type="match status" value="2"/>
</dbReference>
<dbReference type="PATRIC" id="fig|926562.3.peg.2457"/>
<reference evidence="6 7" key="1">
    <citation type="journal article" date="2012" name="Stand. Genomic Sci.">
        <title>Genome sequence of the orange-pigmented seawater bacterium Owenweeksia hongkongensis type strain (UST20020801(T)).</title>
        <authorList>
            <person name="Riedel T."/>
            <person name="Held B."/>
            <person name="Nolan M."/>
            <person name="Lucas S."/>
            <person name="Lapidus A."/>
            <person name="Tice H."/>
            <person name="Del Rio T.G."/>
            <person name="Cheng J.F."/>
            <person name="Han C."/>
            <person name="Tapia R."/>
            <person name="Goodwin L.A."/>
            <person name="Pitluck S."/>
            <person name="Liolios K."/>
            <person name="Mavromatis K."/>
            <person name="Pagani I."/>
            <person name="Ivanova N."/>
            <person name="Mikhailova N."/>
            <person name="Pati A."/>
            <person name="Chen A."/>
            <person name="Palaniappan K."/>
            <person name="Rohde M."/>
            <person name="Tindall B.J."/>
            <person name="Detter J.C."/>
            <person name="Goker M."/>
            <person name="Woyke T."/>
            <person name="Bristow J."/>
            <person name="Eisen J.A."/>
            <person name="Markowitz V."/>
            <person name="Hugenholtz P."/>
            <person name="Klenk H.P."/>
            <person name="Kyrpides N.C."/>
        </authorList>
    </citation>
    <scope>NUCLEOTIDE SEQUENCE</scope>
    <source>
        <strain evidence="7">DSM 17368 / JCM 12287 / NRRL B-23963</strain>
    </source>
</reference>
<accession>G8R747</accession>
<dbReference type="PROSITE" id="PS00211">
    <property type="entry name" value="ABC_TRANSPORTER_1"/>
    <property type="match status" value="2"/>
</dbReference>
<dbReference type="Pfam" id="PF00005">
    <property type="entry name" value="ABC_tran"/>
    <property type="match status" value="2"/>
</dbReference>
<dbReference type="AlphaFoldDB" id="G8R747"/>
<feature type="domain" description="ABC transporter" evidence="5">
    <location>
        <begin position="301"/>
        <end position="550"/>
    </location>
</feature>
<dbReference type="InterPro" id="IPR003593">
    <property type="entry name" value="AAA+_ATPase"/>
</dbReference>
<organism evidence="6 7">
    <name type="scientific">Owenweeksia hongkongensis (strain DSM 17368 / CIP 108786 / JCM 12287 / NRRL B-23963 / UST20020801)</name>
    <dbReference type="NCBI Taxonomy" id="926562"/>
    <lineage>
        <taxon>Bacteria</taxon>
        <taxon>Pseudomonadati</taxon>
        <taxon>Bacteroidota</taxon>
        <taxon>Flavobacteriia</taxon>
        <taxon>Flavobacteriales</taxon>
        <taxon>Owenweeksiaceae</taxon>
        <taxon>Owenweeksia</taxon>
    </lineage>
</organism>
<evidence type="ECO:0000313" key="7">
    <source>
        <dbReference type="Proteomes" id="UP000005631"/>
    </source>
</evidence>
<dbReference type="SMART" id="SM00382">
    <property type="entry name" value="AAA"/>
    <property type="match status" value="2"/>
</dbReference>
<feature type="domain" description="ABC transporter" evidence="5">
    <location>
        <begin position="7"/>
        <end position="252"/>
    </location>
</feature>
<sequence>MTDSPLLRVKELNIKAGKLPLVHNLNFDLFRGKTLGIVGESGSGKSLTSLAIMGLLPKSLTVSGQIIYTKKNLLEIQENAYSALRGKDIAMIFQEPMTALNPTMKCGKQVMEIMLRHLKIGKEEAKTRTLELFNKVDLPRPEAIIDSYPHQISGGQKQRVMIAMAIACKPKILIADEPTTALDATVQQGILDLLNALRDEYGMGMIFISHDLGVVKNVADDILVMYKGETMEYGKSEEVFHHPKNPYTRGLLACKPSPGTSFERLPVVSDFLEGNRPKLKLQTPEGREHKLEELLKQKPLLQVKDVNKYFKGKSGMFTKSSTVTALDKVELKIYPGETLGLVGESGSGKTTLGRILCGLEKASTGSVFYKGKDISKATTSDWRTLHRDIQIIFQDPFSALNPRIKIGDAIVEAMALRKDIKSKDRKAEAESLLVKVGLTAEQYDRYPHEFSGGQRQRIGIARALAVQPKFIVCDESVSALDVSVQAQVLNLLNDLKDEFNFTYLFISHDLSVVKYFSDRIVVLKDGQLVEEGAADALYDNPQTEYTKKLIASTFN</sequence>
<keyword evidence="3" id="KW-0547">Nucleotide-binding</keyword>
<proteinExistence type="inferred from homology"/>
<evidence type="ECO:0000259" key="5">
    <source>
        <dbReference type="PROSITE" id="PS50893"/>
    </source>
</evidence>
<evidence type="ECO:0000256" key="2">
    <source>
        <dbReference type="ARBA" id="ARBA00022448"/>
    </source>
</evidence>
<dbReference type="InterPro" id="IPR017871">
    <property type="entry name" value="ABC_transporter-like_CS"/>
</dbReference>
<keyword evidence="4" id="KW-0067">ATP-binding</keyword>
<comment type="similarity">
    <text evidence="1">Belongs to the ABC transporter superfamily.</text>
</comment>
<dbReference type="eggNOG" id="COG4172">
    <property type="taxonomic scope" value="Bacteria"/>
</dbReference>
<dbReference type="InterPro" id="IPR050319">
    <property type="entry name" value="ABC_transp_ATP-bind"/>
</dbReference>
<dbReference type="CDD" id="cd03257">
    <property type="entry name" value="ABC_NikE_OppD_transporters"/>
    <property type="match status" value="2"/>
</dbReference>
<evidence type="ECO:0000256" key="1">
    <source>
        <dbReference type="ARBA" id="ARBA00005417"/>
    </source>
</evidence>
<dbReference type="EMBL" id="CP003156">
    <property type="protein sequence ID" value="AEV33412.1"/>
    <property type="molecule type" value="Genomic_DNA"/>
</dbReference>
<dbReference type="GO" id="GO:0015833">
    <property type="term" value="P:peptide transport"/>
    <property type="evidence" value="ECO:0007669"/>
    <property type="project" value="InterPro"/>
</dbReference>
<dbReference type="RefSeq" id="WP_014202761.1">
    <property type="nucleotide sequence ID" value="NC_016599.1"/>
</dbReference>
<dbReference type="GO" id="GO:0055085">
    <property type="term" value="P:transmembrane transport"/>
    <property type="evidence" value="ECO:0007669"/>
    <property type="project" value="UniProtKB-ARBA"/>
</dbReference>
<evidence type="ECO:0000256" key="3">
    <source>
        <dbReference type="ARBA" id="ARBA00022741"/>
    </source>
</evidence>
<dbReference type="InterPro" id="IPR013563">
    <property type="entry name" value="Oligopep_ABC_C"/>
</dbReference>
<dbReference type="GO" id="GO:0005524">
    <property type="term" value="F:ATP binding"/>
    <property type="evidence" value="ECO:0007669"/>
    <property type="project" value="UniProtKB-KW"/>
</dbReference>
<gene>
    <name evidence="6" type="ordered locus">Oweho_2442</name>
</gene>
<dbReference type="SUPFAM" id="SSF52540">
    <property type="entry name" value="P-loop containing nucleoside triphosphate hydrolases"/>
    <property type="match status" value="2"/>
</dbReference>
<dbReference type="NCBIfam" id="NF007739">
    <property type="entry name" value="PRK10419.1"/>
    <property type="match status" value="2"/>
</dbReference>
<dbReference type="HOGENOM" id="CLU_000604_86_3_10"/>
<dbReference type="PANTHER" id="PTHR43776">
    <property type="entry name" value="TRANSPORT ATP-BINDING PROTEIN"/>
    <property type="match status" value="1"/>
</dbReference>
<dbReference type="Gene3D" id="3.40.50.300">
    <property type="entry name" value="P-loop containing nucleotide triphosphate hydrolases"/>
    <property type="match status" value="2"/>
</dbReference>
<dbReference type="STRING" id="926562.Oweho_2442"/>
<dbReference type="GO" id="GO:0016887">
    <property type="term" value="F:ATP hydrolysis activity"/>
    <property type="evidence" value="ECO:0007669"/>
    <property type="project" value="InterPro"/>
</dbReference>
<dbReference type="OrthoDB" id="1115710at2"/>
<evidence type="ECO:0000256" key="4">
    <source>
        <dbReference type="ARBA" id="ARBA00022840"/>
    </source>
</evidence>